<dbReference type="EMBL" id="BLSB01000002">
    <property type="protein sequence ID" value="GFP34280.1"/>
    <property type="molecule type" value="Genomic_DNA"/>
</dbReference>
<evidence type="ECO:0000313" key="16">
    <source>
        <dbReference type="Proteomes" id="UP000576480"/>
    </source>
</evidence>
<keyword evidence="4 13" id="KW-0436">Ligase</keyword>
<dbReference type="InterPro" id="IPR004154">
    <property type="entry name" value="Anticodon-bd"/>
</dbReference>
<dbReference type="InterPro" id="IPR002320">
    <property type="entry name" value="Thr-tRNA-ligase_IIa"/>
</dbReference>
<dbReference type="SUPFAM" id="SSF55681">
    <property type="entry name" value="Class II aaRS and biotin synthetases"/>
    <property type="match status" value="1"/>
</dbReference>
<dbReference type="EC" id="6.1.1.3" evidence="13"/>
<comment type="subunit">
    <text evidence="13">Homodimer.</text>
</comment>
<dbReference type="GO" id="GO:0004829">
    <property type="term" value="F:threonine-tRNA ligase activity"/>
    <property type="evidence" value="ECO:0007669"/>
    <property type="project" value="UniProtKB-UniRule"/>
</dbReference>
<keyword evidence="10 13" id="KW-0648">Protein biosynthesis</keyword>
<keyword evidence="7 13" id="KW-0862">Zinc</keyword>
<dbReference type="Gene3D" id="3.30.54.20">
    <property type="match status" value="1"/>
</dbReference>
<dbReference type="InterPro" id="IPR006195">
    <property type="entry name" value="aa-tRNA-synth_II"/>
</dbReference>
<dbReference type="FunFam" id="3.30.54.20:FF:000002">
    <property type="entry name" value="Threonine--tRNA ligase"/>
    <property type="match status" value="1"/>
</dbReference>
<dbReference type="AlphaFoldDB" id="A0A6V8PQD6"/>
<evidence type="ECO:0000256" key="1">
    <source>
        <dbReference type="ARBA" id="ARBA00008226"/>
    </source>
</evidence>
<keyword evidence="5 13" id="KW-0479">Metal-binding</keyword>
<evidence type="ECO:0000313" key="15">
    <source>
        <dbReference type="EMBL" id="GFP34280.1"/>
    </source>
</evidence>
<evidence type="ECO:0000256" key="11">
    <source>
        <dbReference type="ARBA" id="ARBA00023146"/>
    </source>
</evidence>
<gene>
    <name evidence="13" type="primary">thrS</name>
    <name evidence="15" type="ORF">HKBW3S43_00072</name>
</gene>
<dbReference type="GO" id="GO:0000049">
    <property type="term" value="F:tRNA binding"/>
    <property type="evidence" value="ECO:0007669"/>
    <property type="project" value="UniProtKB-KW"/>
</dbReference>
<accession>A0A6V8PQD6</accession>
<dbReference type="Gene3D" id="3.30.930.10">
    <property type="entry name" value="Bira Bifunctional Protein, Domain 2"/>
    <property type="match status" value="1"/>
</dbReference>
<feature type="domain" description="Aminoacyl-transfer RNA synthetases class-II family profile" evidence="14">
    <location>
        <begin position="216"/>
        <end position="484"/>
    </location>
</feature>
<evidence type="ECO:0000256" key="9">
    <source>
        <dbReference type="ARBA" id="ARBA00022884"/>
    </source>
</evidence>
<dbReference type="Pfam" id="PF03129">
    <property type="entry name" value="HGTP_anticodon"/>
    <property type="match status" value="1"/>
</dbReference>
<dbReference type="FunFam" id="3.30.930.10:FF:000002">
    <property type="entry name" value="Threonine--tRNA ligase"/>
    <property type="match status" value="1"/>
</dbReference>
<evidence type="ECO:0000256" key="2">
    <source>
        <dbReference type="ARBA" id="ARBA00022490"/>
    </source>
</evidence>
<dbReference type="PROSITE" id="PS50862">
    <property type="entry name" value="AA_TRNA_LIGASE_II"/>
    <property type="match status" value="1"/>
</dbReference>
<dbReference type="GO" id="GO:0046872">
    <property type="term" value="F:metal ion binding"/>
    <property type="evidence" value="ECO:0007669"/>
    <property type="project" value="UniProtKB-KW"/>
</dbReference>
<dbReference type="SMART" id="SM00863">
    <property type="entry name" value="tRNA_SAD"/>
    <property type="match status" value="1"/>
</dbReference>
<dbReference type="Pfam" id="PF00587">
    <property type="entry name" value="tRNA-synt_2b"/>
    <property type="match status" value="1"/>
</dbReference>
<dbReference type="InterPro" id="IPR018163">
    <property type="entry name" value="Thr/Ala-tRNA-synth_IIc_edit"/>
</dbReference>
<evidence type="ECO:0000256" key="12">
    <source>
        <dbReference type="ARBA" id="ARBA00049515"/>
    </source>
</evidence>
<dbReference type="InterPro" id="IPR002314">
    <property type="entry name" value="aa-tRNA-synt_IIb"/>
</dbReference>
<dbReference type="Gene3D" id="3.30.980.10">
    <property type="entry name" value="Threonyl-trna Synthetase, Chain A, domain 2"/>
    <property type="match status" value="1"/>
</dbReference>
<feature type="binding site" evidence="13">
    <location>
        <position position="284"/>
    </location>
    <ligand>
        <name>Zn(2+)</name>
        <dbReference type="ChEBI" id="CHEBI:29105"/>
        <note>catalytic</note>
    </ligand>
</feature>
<organism evidence="15 16">
    <name type="scientific">Candidatus Hakubella thermalkaliphila</name>
    <dbReference type="NCBI Taxonomy" id="2754717"/>
    <lineage>
        <taxon>Bacteria</taxon>
        <taxon>Bacillati</taxon>
        <taxon>Actinomycetota</taxon>
        <taxon>Actinomycetota incertae sedis</taxon>
        <taxon>Candidatus Hakubellales</taxon>
        <taxon>Candidatus Hakubellaceae</taxon>
        <taxon>Candidatus Hakubella</taxon>
    </lineage>
</organism>
<keyword evidence="2 13" id="KW-0963">Cytoplasm</keyword>
<keyword evidence="6 13" id="KW-0547">Nucleotide-binding</keyword>
<protein>
    <recommendedName>
        <fullName evidence="13">Threonine--tRNA ligase</fullName>
        <ecNumber evidence="13">6.1.1.3</ecNumber>
    </recommendedName>
    <alternativeName>
        <fullName evidence="13">Threonyl-tRNA synthetase</fullName>
        <shortName evidence="13">ThrRS</shortName>
    </alternativeName>
</protein>
<dbReference type="InterPro" id="IPR036621">
    <property type="entry name" value="Anticodon-bd_dom_sf"/>
</dbReference>
<evidence type="ECO:0000256" key="13">
    <source>
        <dbReference type="HAMAP-Rule" id="MF_00184"/>
    </source>
</evidence>
<dbReference type="GO" id="GO:0006435">
    <property type="term" value="P:threonyl-tRNA aminoacylation"/>
    <property type="evidence" value="ECO:0007669"/>
    <property type="project" value="UniProtKB-UniRule"/>
</dbReference>
<dbReference type="CDD" id="cd00860">
    <property type="entry name" value="ThrRS_anticodon"/>
    <property type="match status" value="1"/>
</dbReference>
<feature type="region of interest" description="Catalytic" evidence="13">
    <location>
        <begin position="193"/>
        <end position="484"/>
    </location>
</feature>
<evidence type="ECO:0000256" key="7">
    <source>
        <dbReference type="ARBA" id="ARBA00022833"/>
    </source>
</evidence>
<dbReference type="SUPFAM" id="SSF55186">
    <property type="entry name" value="ThrRS/AlaRS common domain"/>
    <property type="match status" value="1"/>
</dbReference>
<reference evidence="15 16" key="1">
    <citation type="journal article" date="2020" name="Front. Microbiol.">
        <title>Single-cell genomics of novel Actinobacteria with the Wood-Ljungdahl pathway discovered in a serpentinizing system.</title>
        <authorList>
            <person name="Merino N."/>
            <person name="Kawai M."/>
            <person name="Boyd E.S."/>
            <person name="Colman D.R."/>
            <person name="McGlynn S.E."/>
            <person name="Nealson K.H."/>
            <person name="Kurokawa K."/>
            <person name="Hongoh Y."/>
        </authorList>
    </citation>
    <scope>NUCLEOTIDE SEQUENCE [LARGE SCALE GENOMIC DNA]</scope>
    <source>
        <strain evidence="15 16">S43</strain>
    </source>
</reference>
<evidence type="ECO:0000256" key="6">
    <source>
        <dbReference type="ARBA" id="ARBA00022741"/>
    </source>
</evidence>
<dbReference type="GO" id="GO:0005737">
    <property type="term" value="C:cytoplasm"/>
    <property type="evidence" value="ECO:0007669"/>
    <property type="project" value="UniProtKB-SubCell"/>
</dbReference>
<feature type="binding site" evidence="13">
    <location>
        <position position="461"/>
    </location>
    <ligand>
        <name>Zn(2+)</name>
        <dbReference type="ChEBI" id="CHEBI:29105"/>
        <note>catalytic</note>
    </ligand>
</feature>
<dbReference type="Gene3D" id="3.40.50.800">
    <property type="entry name" value="Anticodon-binding domain"/>
    <property type="match status" value="1"/>
</dbReference>
<dbReference type="FunFam" id="3.40.50.800:FF:000001">
    <property type="entry name" value="Threonine--tRNA ligase"/>
    <property type="match status" value="1"/>
</dbReference>
<comment type="similarity">
    <text evidence="1 13">Belongs to the class-II aminoacyl-tRNA synthetase family.</text>
</comment>
<proteinExistence type="inferred from homology"/>
<dbReference type="PANTHER" id="PTHR11451">
    <property type="entry name" value="THREONINE-TRNA LIGASE"/>
    <property type="match status" value="1"/>
</dbReference>
<dbReference type="InterPro" id="IPR033728">
    <property type="entry name" value="ThrRS_core"/>
</dbReference>
<name>A0A6V8PQD6_9ACTN</name>
<keyword evidence="11 13" id="KW-0030">Aminoacyl-tRNA synthetase</keyword>
<dbReference type="CDD" id="cd00771">
    <property type="entry name" value="ThrRS_core"/>
    <property type="match status" value="1"/>
</dbReference>
<dbReference type="GO" id="GO:0005524">
    <property type="term" value="F:ATP binding"/>
    <property type="evidence" value="ECO:0007669"/>
    <property type="project" value="UniProtKB-UniRule"/>
</dbReference>
<evidence type="ECO:0000256" key="3">
    <source>
        <dbReference type="ARBA" id="ARBA00022555"/>
    </source>
</evidence>
<evidence type="ECO:0000256" key="5">
    <source>
        <dbReference type="ARBA" id="ARBA00022723"/>
    </source>
</evidence>
<dbReference type="HAMAP" id="MF_00184">
    <property type="entry name" value="Thr_tRNA_synth"/>
    <property type="match status" value="1"/>
</dbReference>
<evidence type="ECO:0000256" key="10">
    <source>
        <dbReference type="ARBA" id="ARBA00022917"/>
    </source>
</evidence>
<dbReference type="PRINTS" id="PR01047">
    <property type="entry name" value="TRNASYNTHTHR"/>
</dbReference>
<dbReference type="Pfam" id="PF07973">
    <property type="entry name" value="tRNA_SAD"/>
    <property type="match status" value="1"/>
</dbReference>
<dbReference type="FunFam" id="3.30.980.10:FF:000005">
    <property type="entry name" value="Threonyl-tRNA synthetase, mitochondrial"/>
    <property type="match status" value="1"/>
</dbReference>
<dbReference type="PANTHER" id="PTHR11451:SF44">
    <property type="entry name" value="THREONINE--TRNA LIGASE, CHLOROPLASTIC_MITOCHONDRIAL 2"/>
    <property type="match status" value="1"/>
</dbReference>
<dbReference type="InterPro" id="IPR012947">
    <property type="entry name" value="tRNA_SAD"/>
</dbReference>
<dbReference type="InterPro" id="IPR047246">
    <property type="entry name" value="ThrRS_anticodon"/>
</dbReference>
<keyword evidence="8 13" id="KW-0067">ATP-binding</keyword>
<sequence length="587" mass="68259">MVEEISEDRNLSEDKNKERTSILRHSASHVMAQAVQSLYPQARLAIGPAIEDGFYYDFDLDKPLSADDLARIEIRMRESIAQDYQFARKELPREKAIEFFKKRDEPYKVELIQDIGAETVSIYRHGDFVDLCTGPHLDSTGQIKAFKLLSVAGAYWRGDVKKKMLQRIYGTAFFSQEELDSYLDQLEEARKRDHRKMGRDLDLFSFHDEGPGFPFLHPKGMVVVSSMLDFWREEHKKRGYVEVRTPIILNKELWIKSGHWEHYKENMYFTKIDEQDYAVKPMNCPGHNLIYKSKQHSYRELPIRMSELGLVHRHELSGVLHGLLRVRAFIQDDAHIYCLPEQVKEEVIGVIDLVLHLYRSFGFSDYHVELSTKPEKCIGSEEMWADAEGSLQEALKDLEIEYKLNPGEGAFYGPKIDFHIRDCMGRSWQCGTVQLDFAMPERFDLDYVGEDGCRHRPVMIHRALLGSIERFLGILLEHYAGALPLWLSPVQVRVMTIGERFSEYARKVERRLKDEDIQVEVDDRNESIAKKVRDAQVEKIPYMVIIGENEVKKGSVSVRTRFGEDKRDLNLEEFLEKVKEKIGNKVS</sequence>
<dbReference type="Proteomes" id="UP000576480">
    <property type="component" value="Unassembled WGS sequence"/>
</dbReference>
<dbReference type="NCBIfam" id="TIGR00418">
    <property type="entry name" value="thrS"/>
    <property type="match status" value="1"/>
</dbReference>
<evidence type="ECO:0000256" key="4">
    <source>
        <dbReference type="ARBA" id="ARBA00022598"/>
    </source>
</evidence>
<comment type="cofactor">
    <cofactor evidence="13">
        <name>Zn(2+)</name>
        <dbReference type="ChEBI" id="CHEBI:29105"/>
    </cofactor>
    <text evidence="13">Binds 1 zinc ion per subunit.</text>
</comment>
<keyword evidence="3 13" id="KW-0820">tRNA-binding</keyword>
<comment type="catalytic activity">
    <reaction evidence="12 13">
        <text>tRNA(Thr) + L-threonine + ATP = L-threonyl-tRNA(Thr) + AMP + diphosphate + H(+)</text>
        <dbReference type="Rhea" id="RHEA:24624"/>
        <dbReference type="Rhea" id="RHEA-COMP:9670"/>
        <dbReference type="Rhea" id="RHEA-COMP:9704"/>
        <dbReference type="ChEBI" id="CHEBI:15378"/>
        <dbReference type="ChEBI" id="CHEBI:30616"/>
        <dbReference type="ChEBI" id="CHEBI:33019"/>
        <dbReference type="ChEBI" id="CHEBI:57926"/>
        <dbReference type="ChEBI" id="CHEBI:78442"/>
        <dbReference type="ChEBI" id="CHEBI:78534"/>
        <dbReference type="ChEBI" id="CHEBI:456215"/>
        <dbReference type="EC" id="6.1.1.3"/>
    </reaction>
</comment>
<dbReference type="InterPro" id="IPR045864">
    <property type="entry name" value="aa-tRNA-synth_II/BPL/LPL"/>
</dbReference>
<keyword evidence="9 13" id="KW-0694">RNA-binding</keyword>
<dbReference type="SUPFAM" id="SSF52954">
    <property type="entry name" value="Class II aaRS ABD-related"/>
    <property type="match status" value="1"/>
</dbReference>
<evidence type="ECO:0000256" key="8">
    <source>
        <dbReference type="ARBA" id="ARBA00022840"/>
    </source>
</evidence>
<feature type="binding site" evidence="13">
    <location>
        <position position="335"/>
    </location>
    <ligand>
        <name>Zn(2+)</name>
        <dbReference type="ChEBI" id="CHEBI:29105"/>
        <note>catalytic</note>
    </ligand>
</feature>
<comment type="subcellular location">
    <subcellularLocation>
        <location evidence="13">Cytoplasm</location>
    </subcellularLocation>
</comment>
<comment type="caution">
    <text evidence="15">The sequence shown here is derived from an EMBL/GenBank/DDBJ whole genome shotgun (WGS) entry which is preliminary data.</text>
</comment>
<evidence type="ECO:0000259" key="14">
    <source>
        <dbReference type="PROSITE" id="PS50862"/>
    </source>
</evidence>